<sequence length="135" mass="15636">MKVTNYSPLFSLNPFEDGFFSMVNRSENFKPMVNLREDEKGYNIEVDLPGIKKEDVNIELNDGILKISGERKFKSEQKDEKYHKTESFFGKFERSFSISKDIDTANIQAKQEDGVLEIFLPKAEITSQSKKIEIK</sequence>
<dbReference type="Proteomes" id="UP000254920">
    <property type="component" value="Unassembled WGS sequence"/>
</dbReference>
<dbReference type="SUPFAM" id="SSF49764">
    <property type="entry name" value="HSP20-like chaperones"/>
    <property type="match status" value="1"/>
</dbReference>
<dbReference type="OrthoDB" id="9811615at2"/>
<dbReference type="CDD" id="cd06464">
    <property type="entry name" value="ACD_sHsps-like"/>
    <property type="match status" value="1"/>
</dbReference>
<dbReference type="PROSITE" id="PS01031">
    <property type="entry name" value="SHSP"/>
    <property type="match status" value="1"/>
</dbReference>
<evidence type="ECO:0000313" key="3">
    <source>
        <dbReference type="EMBL" id="SUX09771.1"/>
    </source>
</evidence>
<dbReference type="STRING" id="32024.GCA_000788295_00120"/>
<dbReference type="Pfam" id="PF00011">
    <property type="entry name" value="HSP20"/>
    <property type="match status" value="1"/>
</dbReference>
<reference evidence="3 4" key="1">
    <citation type="submission" date="2018-06" db="EMBL/GenBank/DDBJ databases">
        <authorList>
            <consortium name="Pathogen Informatics"/>
            <person name="Doyle S."/>
        </authorList>
    </citation>
    <scope>NUCLEOTIDE SEQUENCE [LARGE SCALE GENOMIC DNA]</scope>
    <source>
        <strain evidence="3 4">NCTC12475</strain>
    </source>
</reference>
<evidence type="ECO:0000313" key="4">
    <source>
        <dbReference type="Proteomes" id="UP000254920"/>
    </source>
</evidence>
<dbReference type="InterPro" id="IPR008978">
    <property type="entry name" value="HSP20-like_chaperone"/>
</dbReference>
<dbReference type="PANTHER" id="PTHR11527">
    <property type="entry name" value="HEAT-SHOCK PROTEIN 20 FAMILY MEMBER"/>
    <property type="match status" value="1"/>
</dbReference>
<dbReference type="GeneID" id="93090640"/>
<dbReference type="RefSeq" id="WP_089182468.1">
    <property type="nucleotide sequence ID" value="NZ_CP043427.1"/>
</dbReference>
<dbReference type="InterPro" id="IPR031107">
    <property type="entry name" value="Small_HSP"/>
</dbReference>
<dbReference type="Gene3D" id="2.60.40.790">
    <property type="match status" value="1"/>
</dbReference>
<comment type="similarity">
    <text evidence="1 2">Belongs to the small heat shock protein (HSP20) family.</text>
</comment>
<keyword evidence="4" id="KW-1185">Reference proteome</keyword>
<evidence type="ECO:0000256" key="1">
    <source>
        <dbReference type="PROSITE-ProRule" id="PRU00285"/>
    </source>
</evidence>
<dbReference type="AlphaFoldDB" id="A0A381DHQ8"/>
<accession>A0A381DHQ8</accession>
<name>A0A381DHQ8_9BACT</name>
<keyword evidence="3" id="KW-0346">Stress response</keyword>
<organism evidence="3 4">
    <name type="scientific">Campylobacter sputorum subsp. sputorum</name>
    <dbReference type="NCBI Taxonomy" id="32024"/>
    <lineage>
        <taxon>Bacteria</taxon>
        <taxon>Pseudomonadati</taxon>
        <taxon>Campylobacterota</taxon>
        <taxon>Epsilonproteobacteria</taxon>
        <taxon>Campylobacterales</taxon>
        <taxon>Campylobacteraceae</taxon>
        <taxon>Campylobacter</taxon>
    </lineage>
</organism>
<proteinExistence type="inferred from homology"/>
<dbReference type="InterPro" id="IPR002068">
    <property type="entry name" value="A-crystallin/Hsp20_dom"/>
</dbReference>
<dbReference type="EMBL" id="UFVD01000001">
    <property type="protein sequence ID" value="SUX09771.1"/>
    <property type="molecule type" value="Genomic_DNA"/>
</dbReference>
<evidence type="ECO:0000256" key="2">
    <source>
        <dbReference type="RuleBase" id="RU003616"/>
    </source>
</evidence>
<gene>
    <name evidence="3" type="primary">hspA</name>
    <name evidence="3" type="ORF">NCTC12475_00191</name>
</gene>
<protein>
    <submittedName>
        <fullName evidence="3">Heat shock protein Hsp20</fullName>
    </submittedName>
</protein>